<evidence type="ECO:0000313" key="3">
    <source>
        <dbReference type="EMBL" id="SDY55331.1"/>
    </source>
</evidence>
<dbReference type="OrthoDB" id="9789350at2"/>
<dbReference type="Proteomes" id="UP000198625">
    <property type="component" value="Unassembled WGS sequence"/>
</dbReference>
<keyword evidence="1 2" id="KW-0378">Hydrolase</keyword>
<dbReference type="HAMAP" id="MF_01940">
    <property type="entry name" value="RNA_CPDase"/>
    <property type="match status" value="1"/>
</dbReference>
<dbReference type="GO" id="GO:0008664">
    <property type="term" value="F:RNA 2',3'-cyclic 3'-phosphodiesterase activity"/>
    <property type="evidence" value="ECO:0007669"/>
    <property type="project" value="UniProtKB-EC"/>
</dbReference>
<evidence type="ECO:0000256" key="2">
    <source>
        <dbReference type="HAMAP-Rule" id="MF_01940"/>
    </source>
</evidence>
<name>A0A1H3KT90_9FIRM</name>
<dbReference type="InterPro" id="IPR009097">
    <property type="entry name" value="Cyclic_Pdiesterase"/>
</dbReference>
<dbReference type="GO" id="GO:0004113">
    <property type="term" value="F:2',3'-cyclic-nucleotide 3'-phosphodiesterase activity"/>
    <property type="evidence" value="ECO:0007669"/>
    <property type="project" value="InterPro"/>
</dbReference>
<dbReference type="Pfam" id="PF13563">
    <property type="entry name" value="2_5_RNA_ligase2"/>
    <property type="match status" value="1"/>
</dbReference>
<dbReference type="AlphaFoldDB" id="A0A1H3KT90"/>
<accession>A0A1H3KT90</accession>
<feature type="active site" description="Proton acceptor" evidence="2">
    <location>
        <position position="125"/>
    </location>
</feature>
<evidence type="ECO:0000256" key="1">
    <source>
        <dbReference type="ARBA" id="ARBA00022801"/>
    </source>
</evidence>
<dbReference type="PANTHER" id="PTHR35561">
    <property type="entry name" value="RNA 2',3'-CYCLIC PHOSPHODIESTERASE"/>
    <property type="match status" value="1"/>
</dbReference>
<dbReference type="InterPro" id="IPR004175">
    <property type="entry name" value="RNA_CPDase"/>
</dbReference>
<evidence type="ECO:0000313" key="4">
    <source>
        <dbReference type="Proteomes" id="UP000198625"/>
    </source>
</evidence>
<feature type="short sequence motif" description="HXTX 2" evidence="2">
    <location>
        <begin position="125"/>
        <end position="128"/>
    </location>
</feature>
<proteinExistence type="inferred from homology"/>
<comment type="function">
    <text evidence="2">Hydrolyzes RNA 2',3'-cyclic phosphodiester to an RNA 2'-phosphomonoester.</text>
</comment>
<dbReference type="EMBL" id="FNQE01000002">
    <property type="protein sequence ID" value="SDY55331.1"/>
    <property type="molecule type" value="Genomic_DNA"/>
</dbReference>
<dbReference type="NCBIfam" id="TIGR02258">
    <property type="entry name" value="2_5_ligase"/>
    <property type="match status" value="1"/>
</dbReference>
<dbReference type="Gene3D" id="3.90.1140.10">
    <property type="entry name" value="Cyclic phosphodiesterase"/>
    <property type="match status" value="1"/>
</dbReference>
<sequence length="184" mass="21901">MRVFIGIEFSEKIKEYLHEIQCLITNYSERGNFTRKENFHLTLRFIGEVDTNQIQILKRVIDKTSLEQNCFQLVFKNLGYFPRGNRMIIWMGLKESETLKKLYYNLELGLEEEGYPKEDRSFTPHITLGREVIIKEDFNKLAEKIKTDNINIFADKISLMESARVNNRLTYKPIYVSEFRQCII</sequence>
<keyword evidence="3" id="KW-0436">Ligase</keyword>
<comment type="similarity">
    <text evidence="2">Belongs to the 2H phosphoesterase superfamily. ThpR family.</text>
</comment>
<dbReference type="EC" id="3.1.4.58" evidence="2"/>
<comment type="catalytic activity">
    <reaction evidence="2">
        <text>a 3'-end 2',3'-cyclophospho-ribonucleotide-RNA + H2O = a 3'-end 2'-phospho-ribonucleotide-RNA + H(+)</text>
        <dbReference type="Rhea" id="RHEA:11828"/>
        <dbReference type="Rhea" id="RHEA-COMP:10464"/>
        <dbReference type="Rhea" id="RHEA-COMP:17353"/>
        <dbReference type="ChEBI" id="CHEBI:15377"/>
        <dbReference type="ChEBI" id="CHEBI:15378"/>
        <dbReference type="ChEBI" id="CHEBI:83064"/>
        <dbReference type="ChEBI" id="CHEBI:173113"/>
        <dbReference type="EC" id="3.1.4.58"/>
    </reaction>
</comment>
<dbReference type="PANTHER" id="PTHR35561:SF1">
    <property type="entry name" value="RNA 2',3'-CYCLIC PHOSPHODIESTERASE"/>
    <property type="match status" value="1"/>
</dbReference>
<keyword evidence="4" id="KW-1185">Reference proteome</keyword>
<feature type="short sequence motif" description="HXTX 1" evidence="2">
    <location>
        <begin position="40"/>
        <end position="43"/>
    </location>
</feature>
<organism evidence="3 4">
    <name type="scientific">Proteiniborus ethanoligenes</name>
    <dbReference type="NCBI Taxonomy" id="415015"/>
    <lineage>
        <taxon>Bacteria</taxon>
        <taxon>Bacillati</taxon>
        <taxon>Bacillota</taxon>
        <taxon>Clostridia</taxon>
        <taxon>Eubacteriales</taxon>
        <taxon>Proteiniborus</taxon>
    </lineage>
</organism>
<reference evidence="3 4" key="1">
    <citation type="submission" date="2016-10" db="EMBL/GenBank/DDBJ databases">
        <authorList>
            <person name="de Groot N.N."/>
        </authorList>
    </citation>
    <scope>NUCLEOTIDE SEQUENCE [LARGE SCALE GENOMIC DNA]</scope>
    <source>
        <strain evidence="3 4">DSM 21650</strain>
    </source>
</reference>
<gene>
    <name evidence="3" type="ORF">SAMN05660462_00308</name>
</gene>
<dbReference type="RefSeq" id="WP_091726240.1">
    <property type="nucleotide sequence ID" value="NZ_FNQE01000002.1"/>
</dbReference>
<dbReference type="SUPFAM" id="SSF55144">
    <property type="entry name" value="LigT-like"/>
    <property type="match status" value="1"/>
</dbReference>
<feature type="active site" description="Proton donor" evidence="2">
    <location>
        <position position="40"/>
    </location>
</feature>
<dbReference type="GO" id="GO:0016874">
    <property type="term" value="F:ligase activity"/>
    <property type="evidence" value="ECO:0007669"/>
    <property type="project" value="UniProtKB-KW"/>
</dbReference>
<protein>
    <recommendedName>
        <fullName evidence="2">RNA 2',3'-cyclic phosphodiesterase</fullName>
        <shortName evidence="2">RNA 2',3'-CPDase</shortName>
        <ecNumber evidence="2">3.1.4.58</ecNumber>
    </recommendedName>
</protein>
<dbReference type="STRING" id="415015.SAMN05660462_00308"/>